<gene>
    <name evidence="1" type="ORF">RASY3_02225</name>
</gene>
<dbReference type="SUPFAM" id="SSF53300">
    <property type="entry name" value="vWA-like"/>
    <property type="match status" value="1"/>
</dbReference>
<dbReference type="Gene3D" id="3.40.50.410">
    <property type="entry name" value="von Willebrand factor, type A domain"/>
    <property type="match status" value="1"/>
</dbReference>
<evidence type="ECO:0008006" key="3">
    <source>
        <dbReference type="Google" id="ProtNLM"/>
    </source>
</evidence>
<dbReference type="EMBL" id="JEOB01000001">
    <property type="protein sequence ID" value="EXM40639.1"/>
    <property type="molecule type" value="Genomic_DNA"/>
</dbReference>
<dbReference type="InterPro" id="IPR036465">
    <property type="entry name" value="vWFA_dom_sf"/>
</dbReference>
<comment type="caution">
    <text evidence="1">The sequence shown here is derived from an EMBL/GenBank/DDBJ whole genome shotgun (WGS) entry which is preliminary data.</text>
</comment>
<evidence type="ECO:0000313" key="1">
    <source>
        <dbReference type="EMBL" id="EXM40639.1"/>
    </source>
</evidence>
<protein>
    <recommendedName>
        <fullName evidence="3">von Willebrand factor type A</fullName>
    </recommendedName>
</protein>
<sequence>MKKNANNNITELVFVLDRSGSMAGLESDTVGGFNSLIKDQKNSDGKAFVTTVLFDTEFIYVHDRADIATVKPLTEKDYVPRGCTALLDAVGMTIQHIAGIHKYARPEDVPSKTIFVITTDGMENASREFRYDTVKKLIEKEQKKYGWEFIFLGANIDAAATAGSMGIAHASNYKADGKGTKLMYGAVGRAVRCMRESAPLAEDWNAEMEEDAAR</sequence>
<name>A0A011UIZ0_RUMAL</name>
<dbReference type="RefSeq" id="WP_037284774.1">
    <property type="nucleotide sequence ID" value="NZ_JEOB01000001.1"/>
</dbReference>
<dbReference type="Proteomes" id="UP000021369">
    <property type="component" value="Unassembled WGS sequence"/>
</dbReference>
<proteinExistence type="predicted"/>
<organism evidence="1 2">
    <name type="scientific">Ruminococcus albus SY3</name>
    <dbReference type="NCBI Taxonomy" id="1341156"/>
    <lineage>
        <taxon>Bacteria</taxon>
        <taxon>Bacillati</taxon>
        <taxon>Bacillota</taxon>
        <taxon>Clostridia</taxon>
        <taxon>Eubacteriales</taxon>
        <taxon>Oscillospiraceae</taxon>
        <taxon>Ruminococcus</taxon>
    </lineage>
</organism>
<dbReference type="PATRIC" id="fig|1341156.4.peg.168"/>
<keyword evidence="2" id="KW-1185">Reference proteome</keyword>
<dbReference type="AlphaFoldDB" id="A0A011UIZ0"/>
<reference evidence="1 2" key="1">
    <citation type="submission" date="2013-06" db="EMBL/GenBank/DDBJ databases">
        <title>Rumen cellulosomics: divergent fiber-degrading strategies revealed by comparative genome-wide analysis of six Ruminococcal strains.</title>
        <authorList>
            <person name="Dassa B."/>
            <person name="Borovok I."/>
            <person name="Lamed R."/>
            <person name="Flint H."/>
            <person name="Yeoman C.J."/>
            <person name="White B."/>
            <person name="Bayer E.A."/>
        </authorList>
    </citation>
    <scope>NUCLEOTIDE SEQUENCE [LARGE SCALE GENOMIC DNA]</scope>
    <source>
        <strain evidence="1 2">SY3</strain>
    </source>
</reference>
<dbReference type="OrthoDB" id="9790144at2"/>
<evidence type="ECO:0000313" key="2">
    <source>
        <dbReference type="Proteomes" id="UP000021369"/>
    </source>
</evidence>
<accession>A0A011UIZ0</accession>